<dbReference type="EMBL" id="CADCWE010000247">
    <property type="protein sequence ID" value="CAA9561551.1"/>
    <property type="molecule type" value="Genomic_DNA"/>
</dbReference>
<evidence type="ECO:0000313" key="2">
    <source>
        <dbReference type="EMBL" id="CAA9561551.1"/>
    </source>
</evidence>
<sequence length="160" mass="16722">MAAGPLVFGFGLEPVPALGCVWWGGIGGGVPDWLDLRSHAGRLMRLKHRGASHGLPVAAAATIAVLLFLRAIGPFAVPAFDPVDAAFLAAAFGLGVLSHLAGDACTIRGIQPWLPINKHRWWLLPRPLRGRSDGPLDVATRIAAAAALMIGVVVYVGRAV</sequence>
<gene>
    <name evidence="2" type="ORF">AVDCRST_MAG73-3754</name>
</gene>
<protein>
    <recommendedName>
        <fullName evidence="3">Membrane-bound metal-dependent hydrolase YdjM, induced during SOS response</fullName>
    </recommendedName>
</protein>
<proteinExistence type="predicted"/>
<feature type="transmembrane region" description="Helical" evidence="1">
    <location>
        <begin position="15"/>
        <end position="34"/>
    </location>
</feature>
<keyword evidence="1" id="KW-1133">Transmembrane helix</keyword>
<accession>A0A6J4V022</accession>
<evidence type="ECO:0008006" key="3">
    <source>
        <dbReference type="Google" id="ProtNLM"/>
    </source>
</evidence>
<reference evidence="2" key="1">
    <citation type="submission" date="2020-02" db="EMBL/GenBank/DDBJ databases">
        <authorList>
            <person name="Meier V. D."/>
        </authorList>
    </citation>
    <scope>NUCLEOTIDE SEQUENCE</scope>
    <source>
        <strain evidence="2">AVDCRST_MAG73</strain>
    </source>
</reference>
<keyword evidence="1" id="KW-0812">Transmembrane</keyword>
<keyword evidence="1" id="KW-0472">Membrane</keyword>
<feature type="transmembrane region" description="Helical" evidence="1">
    <location>
        <begin position="55"/>
        <end position="73"/>
    </location>
</feature>
<dbReference type="AlphaFoldDB" id="A0A6J4V022"/>
<name>A0A6J4V022_9BACT</name>
<dbReference type="Pfam" id="PF04307">
    <property type="entry name" value="YdjM"/>
    <property type="match status" value="1"/>
</dbReference>
<dbReference type="InterPro" id="IPR007404">
    <property type="entry name" value="YdjM-like"/>
</dbReference>
<feature type="transmembrane region" description="Helical" evidence="1">
    <location>
        <begin position="138"/>
        <end position="157"/>
    </location>
</feature>
<evidence type="ECO:0000256" key="1">
    <source>
        <dbReference type="SAM" id="Phobius"/>
    </source>
</evidence>
<organism evidence="2">
    <name type="scientific">uncultured Thermomicrobiales bacterium</name>
    <dbReference type="NCBI Taxonomy" id="1645740"/>
    <lineage>
        <taxon>Bacteria</taxon>
        <taxon>Pseudomonadati</taxon>
        <taxon>Thermomicrobiota</taxon>
        <taxon>Thermomicrobia</taxon>
        <taxon>Thermomicrobiales</taxon>
        <taxon>environmental samples</taxon>
    </lineage>
</organism>